<evidence type="ECO:0000256" key="2">
    <source>
        <dbReference type="ARBA" id="ARBA00023015"/>
    </source>
</evidence>
<keyword evidence="6" id="KW-1185">Reference proteome</keyword>
<evidence type="ECO:0000313" key="6">
    <source>
        <dbReference type="Proteomes" id="UP000805614"/>
    </source>
</evidence>
<gene>
    <name evidence="5" type="ORF">HKK74_27755</name>
</gene>
<dbReference type="SUPFAM" id="SSF46785">
    <property type="entry name" value="Winged helix' DNA-binding domain"/>
    <property type="match status" value="1"/>
</dbReference>
<dbReference type="Gene3D" id="1.10.10.10">
    <property type="entry name" value="Winged helix-like DNA-binding domain superfamily/Winged helix DNA-binding domain"/>
    <property type="match status" value="1"/>
</dbReference>
<evidence type="ECO:0000256" key="3">
    <source>
        <dbReference type="ARBA" id="ARBA00023125"/>
    </source>
</evidence>
<sequence>MVRRPLGQLEAEVLAVLASAQGELSPADVQARLSGHPAYTTVNTVLSRLHGKQFVSRARRGRHFAYRTVVDEPRLVADRMCDHLRYASDPCHALNQFVRSLNPDEEQLLRTVLDGDALG</sequence>
<accession>A0ABR7LX54</accession>
<name>A0ABR7LX54_9ACTN</name>
<dbReference type="EMBL" id="JABVEC010000025">
    <property type="protein sequence ID" value="MBC6469263.1"/>
    <property type="molecule type" value="Genomic_DNA"/>
</dbReference>
<keyword evidence="3" id="KW-0238">DNA-binding</keyword>
<protein>
    <submittedName>
        <fullName evidence="5">BlaI/MecI/CopY family transcriptional regulator</fullName>
    </submittedName>
</protein>
<reference evidence="5 6" key="1">
    <citation type="submission" date="2020-06" db="EMBL/GenBank/DDBJ databases">
        <title>Actinomadura xiongansis sp. nov., isolated from soil of Baiyangdian.</title>
        <authorList>
            <person name="Zhang X."/>
        </authorList>
    </citation>
    <scope>NUCLEOTIDE SEQUENCE [LARGE SCALE GENOMIC DNA]</scope>
    <source>
        <strain evidence="5 6">HBUM206468</strain>
    </source>
</reference>
<dbReference type="Pfam" id="PF03965">
    <property type="entry name" value="Penicillinase_R"/>
    <property type="match status" value="1"/>
</dbReference>
<dbReference type="InterPro" id="IPR005650">
    <property type="entry name" value="BlaI_family"/>
</dbReference>
<evidence type="ECO:0000256" key="4">
    <source>
        <dbReference type="ARBA" id="ARBA00023163"/>
    </source>
</evidence>
<proteinExistence type="inferred from homology"/>
<organism evidence="5 6">
    <name type="scientific">Actinomadura alba</name>
    <dbReference type="NCBI Taxonomy" id="406431"/>
    <lineage>
        <taxon>Bacteria</taxon>
        <taxon>Bacillati</taxon>
        <taxon>Actinomycetota</taxon>
        <taxon>Actinomycetes</taxon>
        <taxon>Streptosporangiales</taxon>
        <taxon>Thermomonosporaceae</taxon>
        <taxon>Actinomadura</taxon>
    </lineage>
</organism>
<dbReference type="InterPro" id="IPR036390">
    <property type="entry name" value="WH_DNA-bd_sf"/>
</dbReference>
<keyword evidence="2" id="KW-0805">Transcription regulation</keyword>
<dbReference type="InterPro" id="IPR036388">
    <property type="entry name" value="WH-like_DNA-bd_sf"/>
</dbReference>
<evidence type="ECO:0000256" key="1">
    <source>
        <dbReference type="ARBA" id="ARBA00011046"/>
    </source>
</evidence>
<comment type="caution">
    <text evidence="5">The sequence shown here is derived from an EMBL/GenBank/DDBJ whole genome shotgun (WGS) entry which is preliminary data.</text>
</comment>
<evidence type="ECO:0000313" key="5">
    <source>
        <dbReference type="EMBL" id="MBC6469263.1"/>
    </source>
</evidence>
<dbReference type="Proteomes" id="UP000805614">
    <property type="component" value="Unassembled WGS sequence"/>
</dbReference>
<comment type="similarity">
    <text evidence="1">Belongs to the BlaI transcriptional regulatory family.</text>
</comment>
<dbReference type="RefSeq" id="WP_187246311.1">
    <property type="nucleotide sequence ID" value="NZ_BAAAOK010000016.1"/>
</dbReference>
<keyword evidence="4" id="KW-0804">Transcription</keyword>